<dbReference type="InterPro" id="IPR013149">
    <property type="entry name" value="ADH-like_C"/>
</dbReference>
<dbReference type="Gene3D" id="3.40.50.720">
    <property type="entry name" value="NAD(P)-binding Rossmann-like Domain"/>
    <property type="match status" value="1"/>
</dbReference>
<dbReference type="InterPro" id="IPR013154">
    <property type="entry name" value="ADH-like_N"/>
</dbReference>
<dbReference type="PANTHER" id="PTHR43677:SF4">
    <property type="entry name" value="QUINONE OXIDOREDUCTASE-LIKE PROTEIN 2"/>
    <property type="match status" value="1"/>
</dbReference>
<name>A0AAU7W7T7_9MICO</name>
<dbReference type="PANTHER" id="PTHR43677">
    <property type="entry name" value="SHORT-CHAIN DEHYDROGENASE/REDUCTASE"/>
    <property type="match status" value="1"/>
</dbReference>
<accession>A0AAU7W7T7</accession>
<gene>
    <name evidence="2" type="ORF">ABIQ69_03150</name>
</gene>
<dbReference type="RefSeq" id="WP_350348953.1">
    <property type="nucleotide sequence ID" value="NZ_CP158374.1"/>
</dbReference>
<dbReference type="Gene3D" id="3.90.180.10">
    <property type="entry name" value="Medium-chain alcohol dehydrogenases, catalytic domain"/>
    <property type="match status" value="1"/>
</dbReference>
<dbReference type="CDD" id="cd08241">
    <property type="entry name" value="QOR1"/>
    <property type="match status" value="1"/>
</dbReference>
<dbReference type="SUPFAM" id="SSF50129">
    <property type="entry name" value="GroES-like"/>
    <property type="match status" value="1"/>
</dbReference>
<dbReference type="EMBL" id="CP158374">
    <property type="protein sequence ID" value="XBX82937.1"/>
    <property type="molecule type" value="Genomic_DNA"/>
</dbReference>
<evidence type="ECO:0000313" key="2">
    <source>
        <dbReference type="EMBL" id="XBX82937.1"/>
    </source>
</evidence>
<dbReference type="GO" id="GO:0016491">
    <property type="term" value="F:oxidoreductase activity"/>
    <property type="evidence" value="ECO:0007669"/>
    <property type="project" value="UniProtKB-KW"/>
</dbReference>
<evidence type="ECO:0000259" key="1">
    <source>
        <dbReference type="SMART" id="SM00829"/>
    </source>
</evidence>
<dbReference type="InterPro" id="IPR020843">
    <property type="entry name" value="ER"/>
</dbReference>
<feature type="domain" description="Enoyl reductase (ER)" evidence="1">
    <location>
        <begin position="17"/>
        <end position="343"/>
    </location>
</feature>
<dbReference type="EC" id="1.-.-.-" evidence="2"/>
<dbReference type="AlphaFoldDB" id="A0AAU7W7T7"/>
<dbReference type="Pfam" id="PF00107">
    <property type="entry name" value="ADH_zinc_N"/>
    <property type="match status" value="1"/>
</dbReference>
<dbReference type="InterPro" id="IPR036291">
    <property type="entry name" value="NAD(P)-bd_dom_sf"/>
</dbReference>
<dbReference type="SMART" id="SM00829">
    <property type="entry name" value="PKS_ER"/>
    <property type="match status" value="1"/>
</dbReference>
<sequence length="347" mass="35647">MTRPDRMRAWQVTRPGEPAEVLELREVPVPVPGPGEALVRTRAVAVNFPDVLLARGEYQVRPEPPFTIGIELAGDVVEVGDAADRPAVAAPAGDAPAATSFAVGDRVVGSQIGVLSEYAVLPAAAVRLAPDSLDDAAAAALTIAYQTAWFGLHRRAALQPGEWLLVHAAAGGVGTAAVQLGTAAGARVIGVVGSEEKAAVAAGAGAEVVLVRGRDDLVDGVKTATRGHGADVVFDPVGGDAYDASTKCIAFEGRIVVVGFAAGTIQQVRANHALVKNYSVLGLHWALYQQRRPDLVQLAHDELARLAASGAIAPVVADVVSFADAPAAVQRLAGGTTTGRLVVRVSD</sequence>
<protein>
    <submittedName>
        <fullName evidence="2">NADPH:quinone oxidoreductase family protein</fullName>
        <ecNumber evidence="2">1.-.-.-</ecNumber>
    </submittedName>
</protein>
<dbReference type="Pfam" id="PF08240">
    <property type="entry name" value="ADH_N"/>
    <property type="match status" value="1"/>
</dbReference>
<organism evidence="2">
    <name type="scientific">Agromyces sp. G08B096</name>
    <dbReference type="NCBI Taxonomy" id="3156399"/>
    <lineage>
        <taxon>Bacteria</taxon>
        <taxon>Bacillati</taxon>
        <taxon>Actinomycetota</taxon>
        <taxon>Actinomycetes</taxon>
        <taxon>Micrococcales</taxon>
        <taxon>Microbacteriaceae</taxon>
        <taxon>Agromyces</taxon>
    </lineage>
</organism>
<reference evidence="2" key="1">
    <citation type="submission" date="2024-05" db="EMBL/GenBank/DDBJ databases">
        <authorList>
            <person name="Yu L."/>
        </authorList>
    </citation>
    <scope>NUCLEOTIDE SEQUENCE</scope>
    <source>
        <strain evidence="2">G08B096</strain>
    </source>
</reference>
<keyword evidence="2" id="KW-0560">Oxidoreductase</keyword>
<dbReference type="InterPro" id="IPR051397">
    <property type="entry name" value="Zn-ADH-like_protein"/>
</dbReference>
<dbReference type="InterPro" id="IPR011032">
    <property type="entry name" value="GroES-like_sf"/>
</dbReference>
<dbReference type="SUPFAM" id="SSF51735">
    <property type="entry name" value="NAD(P)-binding Rossmann-fold domains"/>
    <property type="match status" value="1"/>
</dbReference>
<proteinExistence type="predicted"/>